<dbReference type="EMBL" id="JWIY01000003">
    <property type="protein sequence ID" value="KIC77628.1"/>
    <property type="molecule type" value="Genomic_DNA"/>
</dbReference>
<sequence>MNNKVTKFVIWIQTKSNYNEFQYFEKLYRSYRIMLVDYNNYVKCQYLTDNLPSKWHFLVNYLQTYDTYLFNSLITVLEQATLKGGDENV</sequence>
<protein>
    <submittedName>
        <fullName evidence="1">Uncharacterized protein</fullName>
    </submittedName>
</protein>
<proteinExistence type="predicted"/>
<evidence type="ECO:0000313" key="1">
    <source>
        <dbReference type="EMBL" id="KIC77628.1"/>
    </source>
</evidence>
<dbReference type="AlphaFoldDB" id="A0A0C1HU93"/>
<name>A0A0C1HU93_STRCV</name>
<dbReference type="Proteomes" id="UP000031339">
    <property type="component" value="Unassembled WGS sequence"/>
</dbReference>
<comment type="caution">
    <text evidence="1">The sequence shown here is derived from an EMBL/GenBank/DDBJ whole genome shotgun (WGS) entry which is preliminary data.</text>
</comment>
<accession>A0A0C1HU93</accession>
<organism evidence="1 2">
    <name type="scientific">Streptococcus constellatus</name>
    <dbReference type="NCBI Taxonomy" id="76860"/>
    <lineage>
        <taxon>Bacteria</taxon>
        <taxon>Bacillati</taxon>
        <taxon>Bacillota</taxon>
        <taxon>Bacilli</taxon>
        <taxon>Lactobacillales</taxon>
        <taxon>Streptococcaceae</taxon>
        <taxon>Streptococcus</taxon>
        <taxon>Streptococcus anginosus group</taxon>
    </lineage>
</organism>
<reference evidence="1 2" key="1">
    <citation type="submission" date="2014-12" db="EMBL/GenBank/DDBJ databases">
        <title>Partial genome sequence of Streptococcus constellatus KCOM 1650 (= ChDC B144).</title>
        <authorList>
            <person name="Kook J.-K."/>
            <person name="Park S.-N."/>
            <person name="Lim Y.K."/>
            <person name="Jo E."/>
        </authorList>
    </citation>
    <scope>NUCLEOTIDE SEQUENCE [LARGE SCALE GENOMIC DNA]</scope>
    <source>
        <strain evidence="1 2">KCOM 1650</strain>
    </source>
</reference>
<evidence type="ECO:0000313" key="2">
    <source>
        <dbReference type="Proteomes" id="UP000031339"/>
    </source>
</evidence>
<gene>
    <name evidence="1" type="ORF">RN79_08005</name>
</gene>